<dbReference type="Proteomes" id="UP000177268">
    <property type="component" value="Unassembled WGS sequence"/>
</dbReference>
<dbReference type="EMBL" id="MFIZ01000003">
    <property type="protein sequence ID" value="OGG12127.1"/>
    <property type="molecule type" value="Genomic_DNA"/>
</dbReference>
<sequence length="88" mass="9933">MTLSRGSKVIKPKHPFFLAFGQSVFVFARGVFAFKKVLALIFFGFLTLSHKIARGDAREPWAALCAAPTSREFEPLYQSARTYFIKNS</sequence>
<gene>
    <name evidence="1" type="ORF">A2Z00_02970</name>
</gene>
<evidence type="ECO:0000313" key="1">
    <source>
        <dbReference type="EMBL" id="OGG12127.1"/>
    </source>
</evidence>
<dbReference type="AlphaFoldDB" id="A0A1F5ZJ42"/>
<comment type="caution">
    <text evidence="1">The sequence shown here is derived from an EMBL/GenBank/DDBJ whole genome shotgun (WGS) entry which is preliminary data.</text>
</comment>
<evidence type="ECO:0000313" key="2">
    <source>
        <dbReference type="Proteomes" id="UP000177268"/>
    </source>
</evidence>
<organism evidence="1 2">
    <name type="scientific">Candidatus Gottesmanbacteria bacterium RBG_13_45_10</name>
    <dbReference type="NCBI Taxonomy" id="1798370"/>
    <lineage>
        <taxon>Bacteria</taxon>
        <taxon>Candidatus Gottesmaniibacteriota</taxon>
    </lineage>
</organism>
<name>A0A1F5ZJ42_9BACT</name>
<proteinExistence type="predicted"/>
<accession>A0A1F5ZJ42</accession>
<protein>
    <submittedName>
        <fullName evidence="1">Uncharacterized protein</fullName>
    </submittedName>
</protein>
<reference evidence="1 2" key="1">
    <citation type="journal article" date="2016" name="Nat. Commun.">
        <title>Thousands of microbial genomes shed light on interconnected biogeochemical processes in an aquifer system.</title>
        <authorList>
            <person name="Anantharaman K."/>
            <person name="Brown C.T."/>
            <person name="Hug L.A."/>
            <person name="Sharon I."/>
            <person name="Castelle C.J."/>
            <person name="Probst A.J."/>
            <person name="Thomas B.C."/>
            <person name="Singh A."/>
            <person name="Wilkins M.J."/>
            <person name="Karaoz U."/>
            <person name="Brodie E.L."/>
            <person name="Williams K.H."/>
            <person name="Hubbard S.S."/>
            <person name="Banfield J.F."/>
        </authorList>
    </citation>
    <scope>NUCLEOTIDE SEQUENCE [LARGE SCALE GENOMIC DNA]</scope>
</reference>